<evidence type="ECO:0000256" key="1">
    <source>
        <dbReference type="ARBA" id="ARBA00001971"/>
    </source>
</evidence>
<dbReference type="VEuPathDB" id="VectorBase:MDOMA2_001126"/>
<dbReference type="KEGG" id="mde:101893767"/>
<name>A0A9J7IE45_MUSDO</name>
<dbReference type="PRINTS" id="PR00463">
    <property type="entry name" value="EP450I"/>
</dbReference>
<dbReference type="GO" id="GO:0020037">
    <property type="term" value="F:heme binding"/>
    <property type="evidence" value="ECO:0007669"/>
    <property type="project" value="InterPro"/>
</dbReference>
<evidence type="ECO:0000256" key="2">
    <source>
        <dbReference type="ARBA" id="ARBA00004174"/>
    </source>
</evidence>
<dbReference type="InterPro" id="IPR036396">
    <property type="entry name" value="Cyt_P450_sf"/>
</dbReference>
<dbReference type="InterPro" id="IPR017972">
    <property type="entry name" value="Cyt_P450_CS"/>
</dbReference>
<dbReference type="GO" id="GO:0016705">
    <property type="term" value="F:oxidoreductase activity, acting on paired donors, with incorporation or reduction of molecular oxygen"/>
    <property type="evidence" value="ECO:0007669"/>
    <property type="project" value="InterPro"/>
</dbReference>
<keyword evidence="15" id="KW-0732">Signal</keyword>
<evidence type="ECO:0000256" key="3">
    <source>
        <dbReference type="ARBA" id="ARBA00004406"/>
    </source>
</evidence>
<feature type="signal peptide" evidence="15">
    <location>
        <begin position="1"/>
        <end position="18"/>
    </location>
</feature>
<evidence type="ECO:0000256" key="11">
    <source>
        <dbReference type="ARBA" id="ARBA00023033"/>
    </source>
</evidence>
<evidence type="ECO:0000256" key="4">
    <source>
        <dbReference type="ARBA" id="ARBA00010617"/>
    </source>
</evidence>
<keyword evidence="11 14" id="KW-0503">Monooxygenase</keyword>
<dbReference type="GO" id="GO:0005506">
    <property type="term" value="F:iron ion binding"/>
    <property type="evidence" value="ECO:0007669"/>
    <property type="project" value="InterPro"/>
</dbReference>
<keyword evidence="10 13" id="KW-0408">Iron</keyword>
<dbReference type="AlphaFoldDB" id="A0A9J7IE45"/>
<dbReference type="InterPro" id="IPR001128">
    <property type="entry name" value="Cyt_P450"/>
</dbReference>
<dbReference type="SUPFAM" id="SSF48264">
    <property type="entry name" value="Cytochrome P450"/>
    <property type="match status" value="1"/>
</dbReference>
<evidence type="ECO:0000256" key="8">
    <source>
        <dbReference type="ARBA" id="ARBA00022848"/>
    </source>
</evidence>
<evidence type="ECO:0000256" key="14">
    <source>
        <dbReference type="RuleBase" id="RU000461"/>
    </source>
</evidence>
<evidence type="ECO:0000256" key="9">
    <source>
        <dbReference type="ARBA" id="ARBA00023002"/>
    </source>
</evidence>
<keyword evidence="8" id="KW-0492">Microsome</keyword>
<evidence type="ECO:0000256" key="13">
    <source>
        <dbReference type="PIRSR" id="PIRSR602401-1"/>
    </source>
</evidence>
<comment type="cofactor">
    <cofactor evidence="1 13">
        <name>heme</name>
        <dbReference type="ChEBI" id="CHEBI:30413"/>
    </cofactor>
</comment>
<dbReference type="Pfam" id="PF00067">
    <property type="entry name" value="p450"/>
    <property type="match status" value="1"/>
</dbReference>
<evidence type="ECO:0000256" key="10">
    <source>
        <dbReference type="ARBA" id="ARBA00023004"/>
    </source>
</evidence>
<keyword evidence="12" id="KW-0472">Membrane</keyword>
<proteinExistence type="inferred from homology"/>
<dbReference type="PANTHER" id="PTHR24292:SF103">
    <property type="entry name" value="CYTOCHROME P450 6BS1"/>
    <property type="match status" value="1"/>
</dbReference>
<feature type="binding site" description="axial binding residue" evidence="13">
    <location>
        <position position="441"/>
    </location>
    <ligand>
        <name>heme</name>
        <dbReference type="ChEBI" id="CHEBI:30413"/>
    </ligand>
    <ligandPart>
        <name>Fe</name>
        <dbReference type="ChEBI" id="CHEBI:18248"/>
    </ligandPart>
</feature>
<protein>
    <submittedName>
        <fullName evidence="17">Probable cytochrome P450 6a14</fullName>
    </submittedName>
</protein>
<dbReference type="PRINTS" id="PR00385">
    <property type="entry name" value="P450"/>
</dbReference>
<evidence type="ECO:0000313" key="17">
    <source>
        <dbReference type="RefSeq" id="XP_019893596.2"/>
    </source>
</evidence>
<accession>A0A9J7IE45</accession>
<dbReference type="RefSeq" id="XP_019893596.2">
    <property type="nucleotide sequence ID" value="XM_020038037.2"/>
</dbReference>
<dbReference type="GO" id="GO:0005789">
    <property type="term" value="C:endoplasmic reticulum membrane"/>
    <property type="evidence" value="ECO:0007669"/>
    <property type="project" value="UniProtKB-SubCell"/>
</dbReference>
<evidence type="ECO:0000313" key="16">
    <source>
        <dbReference type="Proteomes" id="UP001652621"/>
    </source>
</evidence>
<dbReference type="InterPro" id="IPR002401">
    <property type="entry name" value="Cyt_P450_E_grp-I"/>
</dbReference>
<dbReference type="OrthoDB" id="2789670at2759"/>
<evidence type="ECO:0000256" key="7">
    <source>
        <dbReference type="ARBA" id="ARBA00022824"/>
    </source>
</evidence>
<comment type="similarity">
    <text evidence="4 14">Belongs to the cytochrome P450 family.</text>
</comment>
<keyword evidence="16" id="KW-1185">Reference proteome</keyword>
<dbReference type="Proteomes" id="UP001652621">
    <property type="component" value="Unplaced"/>
</dbReference>
<evidence type="ECO:0000256" key="5">
    <source>
        <dbReference type="ARBA" id="ARBA00022617"/>
    </source>
</evidence>
<keyword evidence="5 13" id="KW-0349">Heme</keyword>
<keyword evidence="9 14" id="KW-0560">Oxidoreductase</keyword>
<keyword evidence="6 13" id="KW-0479">Metal-binding</keyword>
<gene>
    <name evidence="17" type="primary">LOC101893767</name>
</gene>
<dbReference type="PROSITE" id="PS00086">
    <property type="entry name" value="CYTOCHROME_P450"/>
    <property type="match status" value="1"/>
</dbReference>
<evidence type="ECO:0000256" key="12">
    <source>
        <dbReference type="ARBA" id="ARBA00023136"/>
    </source>
</evidence>
<comment type="subcellular location">
    <subcellularLocation>
        <location evidence="3">Endoplasmic reticulum membrane</location>
        <topology evidence="3">Peripheral membrane protein</topology>
    </subcellularLocation>
    <subcellularLocation>
        <location evidence="2">Microsome membrane</location>
        <topology evidence="2">Peripheral membrane protein</topology>
    </subcellularLocation>
</comment>
<organism evidence="16 17">
    <name type="scientific">Musca domestica</name>
    <name type="common">House fly</name>
    <dbReference type="NCBI Taxonomy" id="7370"/>
    <lineage>
        <taxon>Eukaryota</taxon>
        <taxon>Metazoa</taxon>
        <taxon>Ecdysozoa</taxon>
        <taxon>Arthropoda</taxon>
        <taxon>Hexapoda</taxon>
        <taxon>Insecta</taxon>
        <taxon>Pterygota</taxon>
        <taxon>Neoptera</taxon>
        <taxon>Endopterygota</taxon>
        <taxon>Diptera</taxon>
        <taxon>Brachycera</taxon>
        <taxon>Muscomorpha</taxon>
        <taxon>Muscoidea</taxon>
        <taxon>Muscidae</taxon>
        <taxon>Musca</taxon>
    </lineage>
</organism>
<dbReference type="CDD" id="cd11056">
    <property type="entry name" value="CYP6-like"/>
    <property type="match status" value="1"/>
</dbReference>
<dbReference type="GO" id="GO:0004497">
    <property type="term" value="F:monooxygenase activity"/>
    <property type="evidence" value="ECO:0007669"/>
    <property type="project" value="UniProtKB-KW"/>
</dbReference>
<evidence type="ECO:0000256" key="6">
    <source>
        <dbReference type="ARBA" id="ARBA00022723"/>
    </source>
</evidence>
<keyword evidence="7" id="KW-0256">Endoplasmic reticulum</keyword>
<sequence length="497" mass="58059">MWFLLISIFICCSILKYFQKLNYWRSHGVKNISFIRLISNVLKRQMGVALGDIYQQLYEEKEPFKVALSPFLTVLILQDMESIKDVMIKQFENFPERGFYTNHRDPLNTNLIRLEYEWWRPLRQKLTPVFSPAKMQAIFPTLLKVTELFASKVKTTMEEEENGELAIYDLCARFTTDVVGSVAFGIEFNSLEDPNSQARRQGLKIFDYVWHPILDSLAGHYRAVKNFFNIKLFKPEISGFFRKLVSNIIEYRQKNGIRREDLMDTLIELKQHDERSKQEFALSLELIVGQVFGFFGAGFETSSNTLTYVLYELARHPEIQEKARENVKEVLKNHGNEFTYENIREMQYLKQVINETLRLHPPAPYTVRVCRQPCSLTTKRGSLKIPLGTKVMIPIYGIHHNPQYYPQPHLFRPERFDANMELGCKFPSCAYMPFGLGPRICIGERLAKMLLTLSLAMLLQRYRFSCCPATPKELHFDPRKMLVLSSKEKIVLKVETV</sequence>
<feature type="chain" id="PRO_5045474680" evidence="15">
    <location>
        <begin position="19"/>
        <end position="497"/>
    </location>
</feature>
<dbReference type="GeneID" id="101893767"/>
<reference evidence="17" key="1">
    <citation type="submission" date="2025-08" db="UniProtKB">
        <authorList>
            <consortium name="RefSeq"/>
        </authorList>
    </citation>
    <scope>IDENTIFICATION</scope>
    <source>
        <strain evidence="17">Aabys</strain>
        <tissue evidence="17">Whole body</tissue>
    </source>
</reference>
<dbReference type="PANTHER" id="PTHR24292">
    <property type="entry name" value="CYTOCHROME P450"/>
    <property type="match status" value="1"/>
</dbReference>
<dbReference type="InterPro" id="IPR050476">
    <property type="entry name" value="Insect_CytP450_Detox"/>
</dbReference>
<evidence type="ECO:0000256" key="15">
    <source>
        <dbReference type="SAM" id="SignalP"/>
    </source>
</evidence>
<dbReference type="Gene3D" id="1.10.630.10">
    <property type="entry name" value="Cytochrome P450"/>
    <property type="match status" value="1"/>
</dbReference>